<dbReference type="AlphaFoldDB" id="A0A1Y5SK37"/>
<proteinExistence type="predicted"/>
<dbReference type="Pfam" id="PF00583">
    <property type="entry name" value="Acetyltransf_1"/>
    <property type="match status" value="1"/>
</dbReference>
<dbReference type="Gene3D" id="3.40.630.30">
    <property type="match status" value="1"/>
</dbReference>
<keyword evidence="3" id="KW-1185">Reference proteome</keyword>
<accession>A0A1Y5SK37</accession>
<reference evidence="2 3" key="1">
    <citation type="submission" date="2017-03" db="EMBL/GenBank/DDBJ databases">
        <authorList>
            <person name="Afonso C.L."/>
            <person name="Miller P.J."/>
            <person name="Scott M.A."/>
            <person name="Spackman E."/>
            <person name="Goraichik I."/>
            <person name="Dimitrov K.M."/>
            <person name="Suarez D.L."/>
            <person name="Swayne D.E."/>
        </authorList>
    </citation>
    <scope>NUCLEOTIDE SEQUENCE [LARGE SCALE GENOMIC DNA]</scope>
    <source>
        <strain evidence="2 3">CECT 7066</strain>
    </source>
</reference>
<dbReference type="SUPFAM" id="SSF55729">
    <property type="entry name" value="Acyl-CoA N-acyltransferases (Nat)"/>
    <property type="match status" value="1"/>
</dbReference>
<dbReference type="RefSeq" id="WP_085853774.1">
    <property type="nucleotide sequence ID" value="NZ_FOPF01000004.1"/>
</dbReference>
<gene>
    <name evidence="2" type="ORF">PAM7066_01777</name>
</gene>
<dbReference type="InterPro" id="IPR000182">
    <property type="entry name" value="GNAT_dom"/>
</dbReference>
<dbReference type="GO" id="GO:0016747">
    <property type="term" value="F:acyltransferase activity, transferring groups other than amino-acyl groups"/>
    <property type="evidence" value="ECO:0007669"/>
    <property type="project" value="InterPro"/>
</dbReference>
<sequence>MSLTFETLRDAQIGHALDDLARLRTEVFRAWPYLYDGDPANETHYLRSYEKAEGAILVAAKDGERIVGCATGMPLARHEDASDVPLDELGLTMGQVFYCAESVLLPAWRGQGAGHAFFDRRETHARDLGFDVSMFCAVERPDDHPLKPKDARPLGPFWEKRGYTARDAHVTMTWRDVNEDAPTEKRLRVWTKPL</sequence>
<evidence type="ECO:0000259" key="1">
    <source>
        <dbReference type="PROSITE" id="PS51186"/>
    </source>
</evidence>
<dbReference type="OrthoDB" id="187903at2"/>
<dbReference type="STRING" id="315423.SAMN04488020_104154"/>
<evidence type="ECO:0000313" key="2">
    <source>
        <dbReference type="EMBL" id="SLN41444.1"/>
    </source>
</evidence>
<dbReference type="InterPro" id="IPR016181">
    <property type="entry name" value="Acyl_CoA_acyltransferase"/>
</dbReference>
<dbReference type="PROSITE" id="PS51186">
    <property type="entry name" value="GNAT"/>
    <property type="match status" value="1"/>
</dbReference>
<dbReference type="EMBL" id="FWFV01000004">
    <property type="protein sequence ID" value="SLN41444.1"/>
    <property type="molecule type" value="Genomic_DNA"/>
</dbReference>
<feature type="domain" description="N-acetyltransferase" evidence="1">
    <location>
        <begin position="6"/>
        <end position="188"/>
    </location>
</feature>
<protein>
    <recommendedName>
        <fullName evidence="1">N-acetyltransferase domain-containing protein</fullName>
    </recommendedName>
</protein>
<dbReference type="Proteomes" id="UP000193870">
    <property type="component" value="Unassembled WGS sequence"/>
</dbReference>
<organism evidence="2 3">
    <name type="scientific">Palleronia marisminoris</name>
    <dbReference type="NCBI Taxonomy" id="315423"/>
    <lineage>
        <taxon>Bacteria</taxon>
        <taxon>Pseudomonadati</taxon>
        <taxon>Pseudomonadota</taxon>
        <taxon>Alphaproteobacteria</taxon>
        <taxon>Rhodobacterales</taxon>
        <taxon>Roseobacteraceae</taxon>
        <taxon>Palleronia</taxon>
    </lineage>
</organism>
<dbReference type="CDD" id="cd04301">
    <property type="entry name" value="NAT_SF"/>
    <property type="match status" value="1"/>
</dbReference>
<evidence type="ECO:0000313" key="3">
    <source>
        <dbReference type="Proteomes" id="UP000193870"/>
    </source>
</evidence>
<name>A0A1Y5SK37_9RHOB</name>